<gene>
    <name evidence="2" type="ordered locus">MA_2227</name>
</gene>
<organism evidence="2 3">
    <name type="scientific">Methanosarcina acetivorans (strain ATCC 35395 / DSM 2834 / JCM 12185 / C2A)</name>
    <dbReference type="NCBI Taxonomy" id="188937"/>
    <lineage>
        <taxon>Archaea</taxon>
        <taxon>Methanobacteriati</taxon>
        <taxon>Methanobacteriota</taxon>
        <taxon>Stenosarchaea group</taxon>
        <taxon>Methanomicrobia</taxon>
        <taxon>Methanosarcinales</taxon>
        <taxon>Methanosarcinaceae</taxon>
        <taxon>Methanosarcina</taxon>
    </lineage>
</organism>
<proteinExistence type="predicted"/>
<dbReference type="EMBL" id="AE010299">
    <property type="protein sequence ID" value="AAM05622.1"/>
    <property type="molecule type" value="Genomic_DNA"/>
</dbReference>
<evidence type="ECO:0000313" key="2">
    <source>
        <dbReference type="EMBL" id="AAM05622.1"/>
    </source>
</evidence>
<sequence>MDYPKKIFLKNFTALFCFTLRKGLPGKGGPNLRKAEPGRSGMPRSSRLSACHAYRFYAYKGWGAEPGEDKRKLRIISSFFLIIELIPKPILFPNS</sequence>
<accession>Q8TNQ6</accession>
<dbReference type="Proteomes" id="UP000002487">
    <property type="component" value="Chromosome"/>
</dbReference>
<reference evidence="2 3" key="1">
    <citation type="journal article" date="2002" name="Genome Res.">
        <title>The genome of Methanosarcina acetivorans reveals extensive metabolic and physiological diversity.</title>
        <authorList>
            <person name="Galagan J.E."/>
            <person name="Nusbaum C."/>
            <person name="Roy A."/>
            <person name="Endrizzi M.G."/>
            <person name="Macdonald P."/>
            <person name="FitzHugh W."/>
            <person name="Calvo S."/>
            <person name="Engels R."/>
            <person name="Smirnov S."/>
            <person name="Atnoor D."/>
            <person name="Brown A."/>
            <person name="Allen N."/>
            <person name="Naylor J."/>
            <person name="Stange-Thomann N."/>
            <person name="DeArellano K."/>
            <person name="Johnson R."/>
            <person name="Linton L."/>
            <person name="McEwan P."/>
            <person name="McKernan K."/>
            <person name="Talamas J."/>
            <person name="Tirrell A."/>
            <person name="Ye W."/>
            <person name="Zimmer A."/>
            <person name="Barber R.D."/>
            <person name="Cann I."/>
            <person name="Graham D.E."/>
            <person name="Grahame D.A."/>
            <person name="Guss A."/>
            <person name="Hedderich R."/>
            <person name="Ingram-Smith C."/>
            <person name="Kuettner C.H."/>
            <person name="Krzycki J.A."/>
            <person name="Leigh J.A."/>
            <person name="Li W."/>
            <person name="Liu J."/>
            <person name="Mukhopadhyay B."/>
            <person name="Reeve J.N."/>
            <person name="Smith K."/>
            <person name="Springer T.A."/>
            <person name="Umayam L.A."/>
            <person name="White O."/>
            <person name="White R.H."/>
            <person name="de Macario E.C."/>
            <person name="Ferry J.G."/>
            <person name="Jarrell K.F."/>
            <person name="Jing H."/>
            <person name="Macario A.J.L."/>
            <person name="Paulsen I."/>
            <person name="Pritchett M."/>
            <person name="Sowers K.R."/>
            <person name="Swanson R.V."/>
            <person name="Zinder S.H."/>
            <person name="Lander E."/>
            <person name="Metcalf W.W."/>
            <person name="Birren B."/>
        </authorList>
    </citation>
    <scope>NUCLEOTIDE SEQUENCE [LARGE SCALE GENOMIC DNA]</scope>
    <source>
        <strain evidence="3">ATCC 35395 / DSM 2834 / JCM 12185 / C2A</strain>
    </source>
</reference>
<protein>
    <submittedName>
        <fullName evidence="2">Uncharacterized protein</fullName>
    </submittedName>
</protein>
<evidence type="ECO:0000256" key="1">
    <source>
        <dbReference type="SAM" id="MobiDB-lite"/>
    </source>
</evidence>
<dbReference type="HOGENOM" id="CLU_2366176_0_0_2"/>
<feature type="region of interest" description="Disordered" evidence="1">
    <location>
        <begin position="26"/>
        <end position="46"/>
    </location>
</feature>
<dbReference type="STRING" id="188937.MA_2227"/>
<name>Q8TNQ6_METAC</name>
<dbReference type="InParanoid" id="Q8TNQ6"/>
<keyword evidence="3" id="KW-1185">Reference proteome</keyword>
<evidence type="ECO:0000313" key="3">
    <source>
        <dbReference type="Proteomes" id="UP000002487"/>
    </source>
</evidence>
<dbReference type="KEGG" id="mac:MA_2227"/>
<dbReference type="AlphaFoldDB" id="Q8TNQ6"/>
<dbReference type="EnsemblBacteria" id="AAM05622">
    <property type="protein sequence ID" value="AAM05622"/>
    <property type="gene ID" value="MA_2227"/>
</dbReference>